<evidence type="ECO:0000256" key="1">
    <source>
        <dbReference type="SAM" id="Phobius"/>
    </source>
</evidence>
<dbReference type="PANTHER" id="PTHR19346:SF4">
    <property type="entry name" value="SUGAR PHOSPHATE TRANSPORTER DOMAIN-CONTAINING PROTEIN"/>
    <property type="match status" value="1"/>
</dbReference>
<organism evidence="3 4">
    <name type="scientific">Ambispora gerdemannii</name>
    <dbReference type="NCBI Taxonomy" id="144530"/>
    <lineage>
        <taxon>Eukaryota</taxon>
        <taxon>Fungi</taxon>
        <taxon>Fungi incertae sedis</taxon>
        <taxon>Mucoromycota</taxon>
        <taxon>Glomeromycotina</taxon>
        <taxon>Glomeromycetes</taxon>
        <taxon>Archaeosporales</taxon>
        <taxon>Ambisporaceae</taxon>
        <taxon>Ambispora</taxon>
    </lineage>
</organism>
<accession>A0A9N9G7X7</accession>
<dbReference type="Proteomes" id="UP000789831">
    <property type="component" value="Unassembled WGS sequence"/>
</dbReference>
<protein>
    <submittedName>
        <fullName evidence="3">8756_t:CDS:1</fullName>
    </submittedName>
</protein>
<gene>
    <name evidence="3" type="ORF">AGERDE_LOCUS8444</name>
</gene>
<feature type="transmembrane region" description="Helical" evidence="1">
    <location>
        <begin position="344"/>
        <end position="366"/>
    </location>
</feature>
<dbReference type="Pfam" id="PF00892">
    <property type="entry name" value="EamA"/>
    <property type="match status" value="1"/>
</dbReference>
<comment type="caution">
    <text evidence="3">The sequence shown here is derived from an EMBL/GenBank/DDBJ whole genome shotgun (WGS) entry which is preliminary data.</text>
</comment>
<evidence type="ECO:0000313" key="3">
    <source>
        <dbReference type="EMBL" id="CAG8587634.1"/>
    </source>
</evidence>
<evidence type="ECO:0000259" key="2">
    <source>
        <dbReference type="Pfam" id="PF00892"/>
    </source>
</evidence>
<dbReference type="InterPro" id="IPR000620">
    <property type="entry name" value="EamA_dom"/>
</dbReference>
<name>A0A9N9G7X7_9GLOM</name>
<dbReference type="AlphaFoldDB" id="A0A9N9G7X7"/>
<dbReference type="Gene3D" id="1.10.3730.20">
    <property type="match status" value="1"/>
</dbReference>
<feature type="transmembrane region" description="Helical" evidence="1">
    <location>
        <begin position="54"/>
        <end position="74"/>
    </location>
</feature>
<proteinExistence type="predicted"/>
<dbReference type="InterPro" id="IPR026505">
    <property type="entry name" value="Solute_c_fam_35_mem_F3/F4"/>
</dbReference>
<keyword evidence="1" id="KW-0812">Transmembrane</keyword>
<dbReference type="GO" id="GO:0016020">
    <property type="term" value="C:membrane"/>
    <property type="evidence" value="ECO:0007669"/>
    <property type="project" value="InterPro"/>
</dbReference>
<dbReference type="EMBL" id="CAJVPL010001789">
    <property type="protein sequence ID" value="CAG8587634.1"/>
    <property type="molecule type" value="Genomic_DNA"/>
</dbReference>
<dbReference type="SUPFAM" id="SSF103481">
    <property type="entry name" value="Multidrug resistance efflux transporter EmrE"/>
    <property type="match status" value="1"/>
</dbReference>
<keyword evidence="4" id="KW-1185">Reference proteome</keyword>
<dbReference type="InterPro" id="IPR037185">
    <property type="entry name" value="EmrE-like"/>
</dbReference>
<keyword evidence="1" id="KW-0472">Membrane</keyword>
<evidence type="ECO:0000313" key="4">
    <source>
        <dbReference type="Proteomes" id="UP000789831"/>
    </source>
</evidence>
<feature type="domain" description="EamA" evidence="2">
    <location>
        <begin position="175"/>
        <end position="246"/>
    </location>
</feature>
<feature type="transmembrane region" description="Helical" evidence="1">
    <location>
        <begin position="173"/>
        <end position="194"/>
    </location>
</feature>
<feature type="transmembrane region" description="Helical" evidence="1">
    <location>
        <begin position="268"/>
        <end position="292"/>
    </location>
</feature>
<dbReference type="OrthoDB" id="10062838at2759"/>
<dbReference type="PANTHER" id="PTHR19346">
    <property type="entry name" value="SUGAR PHOSPHATE TRANSPORTER DOMAIN-CONTAINING PROTEIN"/>
    <property type="match status" value="1"/>
</dbReference>
<reference evidence="3" key="1">
    <citation type="submission" date="2021-06" db="EMBL/GenBank/DDBJ databases">
        <authorList>
            <person name="Kallberg Y."/>
            <person name="Tangrot J."/>
            <person name="Rosling A."/>
        </authorList>
    </citation>
    <scope>NUCLEOTIDE SEQUENCE</scope>
    <source>
        <strain evidence="3">MT106</strain>
    </source>
</reference>
<sequence length="388" mass="43453">MITSSNASLLLYGTTPETLESNNCHNYINIIDDTNNEDIEESFEKSKLGYYKSLGLLTLCICIASFVAQTFFAARIPLDLYLKEFLSFGRELKSISRPSTHNLLINQQDIPSASGNNCNYNHNTEQRRELINNYEDFQYTGDNIPSAVDMNPSALASIRAIISSPEYRPTVKYLLRLSFVFSLFICVPAYLWYIAVNLTTMANLTAIYNISFFFAYLFSILFLGEDLKRIKVFSVVLCIIGVLIMSYGNKSDGNNKLNTDLKYGGNGYSKSIIAGNFIALIGALLYGLYEVLFKKYLSPPTPSILFSNTIVALIGVFTFLFLWIPIPFLHFLEVEEFSLPDSNTFLYIMLIAMLAVAFNASFMFMLTLTSPLVASIGIMLTIPIVAGV</sequence>
<feature type="transmembrane region" description="Helical" evidence="1">
    <location>
        <begin position="206"/>
        <end position="223"/>
    </location>
</feature>
<feature type="transmembrane region" description="Helical" evidence="1">
    <location>
        <begin position="304"/>
        <end position="324"/>
    </location>
</feature>
<feature type="transmembrane region" description="Helical" evidence="1">
    <location>
        <begin position="230"/>
        <end position="248"/>
    </location>
</feature>
<keyword evidence="1" id="KW-1133">Transmembrane helix</keyword>